<keyword evidence="6" id="KW-0695">RNA-directed DNA polymerase</keyword>
<dbReference type="Gene3D" id="3.30.420.10">
    <property type="entry name" value="Ribonuclease H-like superfamily/Ribonuclease H"/>
    <property type="match status" value="1"/>
</dbReference>
<evidence type="ECO:0000256" key="3">
    <source>
        <dbReference type="ARBA" id="ARBA00022722"/>
    </source>
</evidence>
<evidence type="ECO:0000256" key="4">
    <source>
        <dbReference type="ARBA" id="ARBA00022759"/>
    </source>
</evidence>
<name>A0A3M0JFY6_HIRRU</name>
<keyword evidence="3" id="KW-0540">Nuclease</keyword>
<keyword evidence="8" id="KW-0732">Signal</keyword>
<dbReference type="GO" id="GO:0035613">
    <property type="term" value="F:RNA stem-loop binding"/>
    <property type="evidence" value="ECO:0007669"/>
    <property type="project" value="TreeGrafter"/>
</dbReference>
<organism evidence="10 11">
    <name type="scientific">Hirundo rustica rustica</name>
    <dbReference type="NCBI Taxonomy" id="333673"/>
    <lineage>
        <taxon>Eukaryota</taxon>
        <taxon>Metazoa</taxon>
        <taxon>Chordata</taxon>
        <taxon>Craniata</taxon>
        <taxon>Vertebrata</taxon>
        <taxon>Euteleostomi</taxon>
        <taxon>Archelosauria</taxon>
        <taxon>Archosauria</taxon>
        <taxon>Dinosauria</taxon>
        <taxon>Saurischia</taxon>
        <taxon>Theropoda</taxon>
        <taxon>Coelurosauria</taxon>
        <taxon>Aves</taxon>
        <taxon>Neognathae</taxon>
        <taxon>Neoaves</taxon>
        <taxon>Telluraves</taxon>
        <taxon>Australaves</taxon>
        <taxon>Passeriformes</taxon>
        <taxon>Sylvioidea</taxon>
        <taxon>Hirundinidae</taxon>
        <taxon>Hirundo</taxon>
    </lineage>
</organism>
<evidence type="ECO:0000256" key="2">
    <source>
        <dbReference type="ARBA" id="ARBA00022695"/>
    </source>
</evidence>
<comment type="caution">
    <text evidence="10">The sequence shown here is derived from an EMBL/GenBank/DDBJ whole genome shotgun (WGS) entry which is preliminary data.</text>
</comment>
<sequence length="448" mass="50388">MTFLVIVIDIVQALGVYMDKKLRDLLQELWQNPKKAVDNDNLLIQLEHVCGDGEWVSALKQAQEIPLAVLEHIKDAASKEFFFGPPNGPFQPYSKIKQLPSEPFVTFVKQLTRAIELQVKKEGAQEQVLEAMALTNANKQCKAAILSLPREPAPTLDDMLQLSSLVEKNHNWRLTCRLKPQKVPKKLEEPLGEHMAEESHAETDPSGFAFTVESPKHRNLQARAAVFSFGLKKTMGVLQRSPPNGTLLPEKETTCSWNPGNRDWKFFCTKKVLSQAKGVIGKEGKGKLDFHHHWSKRMTKPQTLVAELIRKARTRIRELSGCDFECIHVPIEVDLGQITKAMLEHLLHENEALQFALDSYTGEKSSDAMKHLIQTFSFLGIPKSMKTDNGPMYTSKEFRSFLQQWGVEHKTSTPYSLTERTANCSSNSKATGNGKGSSNLGKQKVLMI</sequence>
<keyword evidence="5" id="KW-0378">Hydrolase</keyword>
<evidence type="ECO:0000259" key="9">
    <source>
        <dbReference type="PROSITE" id="PS50994"/>
    </source>
</evidence>
<dbReference type="InterPro" id="IPR008916">
    <property type="entry name" value="Retrov_capsid_C"/>
</dbReference>
<dbReference type="Pfam" id="PF00665">
    <property type="entry name" value="rve"/>
    <property type="match status" value="1"/>
</dbReference>
<evidence type="ECO:0000256" key="7">
    <source>
        <dbReference type="SAM" id="MobiDB-lite"/>
    </source>
</evidence>
<keyword evidence="1" id="KW-0808">Transferase</keyword>
<evidence type="ECO:0000256" key="1">
    <source>
        <dbReference type="ARBA" id="ARBA00022679"/>
    </source>
</evidence>
<feature type="domain" description="Integrase catalytic" evidence="9">
    <location>
        <begin position="297"/>
        <end position="448"/>
    </location>
</feature>
<feature type="signal peptide" evidence="8">
    <location>
        <begin position="1"/>
        <end position="15"/>
    </location>
</feature>
<evidence type="ECO:0000256" key="6">
    <source>
        <dbReference type="ARBA" id="ARBA00022918"/>
    </source>
</evidence>
<gene>
    <name evidence="10" type="ORF">DUI87_23760</name>
</gene>
<dbReference type="InterPro" id="IPR012337">
    <property type="entry name" value="RNaseH-like_sf"/>
</dbReference>
<dbReference type="Proteomes" id="UP000269221">
    <property type="component" value="Unassembled WGS sequence"/>
</dbReference>
<dbReference type="AlphaFoldDB" id="A0A3M0JFY6"/>
<accession>A0A3M0JFY6</accession>
<evidence type="ECO:0000256" key="5">
    <source>
        <dbReference type="ARBA" id="ARBA00022801"/>
    </source>
</evidence>
<dbReference type="InterPro" id="IPR001584">
    <property type="entry name" value="Integrase_cat-core"/>
</dbReference>
<feature type="region of interest" description="Disordered" evidence="7">
    <location>
        <begin position="416"/>
        <end position="448"/>
    </location>
</feature>
<dbReference type="OrthoDB" id="2286242at2759"/>
<dbReference type="GO" id="GO:0003964">
    <property type="term" value="F:RNA-directed DNA polymerase activity"/>
    <property type="evidence" value="ECO:0007669"/>
    <property type="project" value="UniProtKB-KW"/>
</dbReference>
<dbReference type="GO" id="GO:0004519">
    <property type="term" value="F:endonuclease activity"/>
    <property type="evidence" value="ECO:0007669"/>
    <property type="project" value="UniProtKB-KW"/>
</dbReference>
<dbReference type="PROSITE" id="PS50994">
    <property type="entry name" value="INTEGRASE"/>
    <property type="match status" value="1"/>
</dbReference>
<dbReference type="Gene3D" id="1.10.1200.30">
    <property type="match status" value="1"/>
</dbReference>
<dbReference type="InterPro" id="IPR045345">
    <property type="entry name" value="Gag_p24_C"/>
</dbReference>
<dbReference type="SUPFAM" id="SSF53098">
    <property type="entry name" value="Ribonuclease H-like"/>
    <property type="match status" value="1"/>
</dbReference>
<dbReference type="InterPro" id="IPR036397">
    <property type="entry name" value="RNaseH_sf"/>
</dbReference>
<dbReference type="GO" id="GO:0015074">
    <property type="term" value="P:DNA integration"/>
    <property type="evidence" value="ECO:0007669"/>
    <property type="project" value="InterPro"/>
</dbReference>
<feature type="compositionally biased region" description="Polar residues" evidence="7">
    <location>
        <begin position="416"/>
        <end position="441"/>
    </location>
</feature>
<protein>
    <recommendedName>
        <fullName evidence="9">Integrase catalytic domain-containing protein</fullName>
    </recommendedName>
</protein>
<reference evidence="10 11" key="1">
    <citation type="submission" date="2018-07" db="EMBL/GenBank/DDBJ databases">
        <title>A high quality draft genome assembly of the barn swallow (H. rustica rustica).</title>
        <authorList>
            <person name="Formenti G."/>
            <person name="Chiara M."/>
            <person name="Poveda L."/>
            <person name="Francoijs K.-J."/>
            <person name="Bonisoli-Alquati A."/>
            <person name="Canova L."/>
            <person name="Gianfranceschi L."/>
            <person name="Horner D.S."/>
            <person name="Saino N."/>
        </authorList>
    </citation>
    <scope>NUCLEOTIDE SEQUENCE [LARGE SCALE GENOMIC DNA]</scope>
    <source>
        <strain evidence="10">Chelidonia</strain>
        <tissue evidence="10">Blood</tissue>
    </source>
</reference>
<feature type="chain" id="PRO_5018270897" description="Integrase catalytic domain-containing protein" evidence="8">
    <location>
        <begin position="16"/>
        <end position="448"/>
    </location>
</feature>
<dbReference type="PANTHER" id="PTHR41694:SF3">
    <property type="entry name" value="RNA-DIRECTED DNA POLYMERASE-RELATED"/>
    <property type="match status" value="1"/>
</dbReference>
<dbReference type="SUPFAM" id="SSF47353">
    <property type="entry name" value="Retrovirus capsid dimerization domain-like"/>
    <property type="match status" value="1"/>
</dbReference>
<proteinExistence type="predicted"/>
<evidence type="ECO:0000313" key="11">
    <source>
        <dbReference type="Proteomes" id="UP000269221"/>
    </source>
</evidence>
<keyword evidence="4" id="KW-0255">Endonuclease</keyword>
<dbReference type="PANTHER" id="PTHR41694">
    <property type="entry name" value="ENDOGENOUS RETROVIRUS GROUP K MEMBER POL PROTEIN"/>
    <property type="match status" value="1"/>
</dbReference>
<keyword evidence="2" id="KW-0548">Nucleotidyltransferase</keyword>
<evidence type="ECO:0000256" key="8">
    <source>
        <dbReference type="SAM" id="SignalP"/>
    </source>
</evidence>
<evidence type="ECO:0000313" key="10">
    <source>
        <dbReference type="EMBL" id="RMB99758.1"/>
    </source>
</evidence>
<dbReference type="GO" id="GO:0016787">
    <property type="term" value="F:hydrolase activity"/>
    <property type="evidence" value="ECO:0007669"/>
    <property type="project" value="UniProtKB-KW"/>
</dbReference>
<dbReference type="EMBL" id="QRBI01000147">
    <property type="protein sequence ID" value="RMB99758.1"/>
    <property type="molecule type" value="Genomic_DNA"/>
</dbReference>
<keyword evidence="11" id="KW-1185">Reference proteome</keyword>
<dbReference type="Pfam" id="PF19317">
    <property type="entry name" value="Gag_p24_C"/>
    <property type="match status" value="1"/>
</dbReference>